<protein>
    <recommendedName>
        <fullName evidence="2">UPF0301 protein GCM10023184_33200</fullName>
    </recommendedName>
</protein>
<dbReference type="InterPro" id="IPR003774">
    <property type="entry name" value="AlgH-like"/>
</dbReference>
<reference evidence="4" key="1">
    <citation type="journal article" date="2019" name="Int. J. Syst. Evol. Microbiol.">
        <title>The Global Catalogue of Microorganisms (GCM) 10K type strain sequencing project: providing services to taxonomists for standard genome sequencing and annotation.</title>
        <authorList>
            <consortium name="The Broad Institute Genomics Platform"/>
            <consortium name="The Broad Institute Genome Sequencing Center for Infectious Disease"/>
            <person name="Wu L."/>
            <person name="Ma J."/>
        </authorList>
    </citation>
    <scope>NUCLEOTIDE SEQUENCE [LARGE SCALE GENOMIC DNA]</scope>
    <source>
        <strain evidence="4">JCM 17919</strain>
    </source>
</reference>
<evidence type="ECO:0000313" key="4">
    <source>
        <dbReference type="Proteomes" id="UP001501725"/>
    </source>
</evidence>
<evidence type="ECO:0000313" key="3">
    <source>
        <dbReference type="EMBL" id="GAA4337387.1"/>
    </source>
</evidence>
<dbReference type="PANTHER" id="PTHR30327">
    <property type="entry name" value="UNCHARACTERIZED PROTEIN YQGE"/>
    <property type="match status" value="1"/>
</dbReference>
<dbReference type="Proteomes" id="UP001501725">
    <property type="component" value="Unassembled WGS sequence"/>
</dbReference>
<accession>A0ABP8HCB6</accession>
<gene>
    <name evidence="3" type="ORF">GCM10023184_33200</name>
</gene>
<dbReference type="Pfam" id="PF02622">
    <property type="entry name" value="DUF179"/>
    <property type="match status" value="1"/>
</dbReference>
<dbReference type="Gene3D" id="3.40.1740.10">
    <property type="entry name" value="VC0467-like"/>
    <property type="match status" value="1"/>
</dbReference>
<comment type="similarity">
    <text evidence="1 2">Belongs to the UPF0301 (AlgH) family.</text>
</comment>
<dbReference type="SUPFAM" id="SSF143456">
    <property type="entry name" value="VC0467-like"/>
    <property type="match status" value="1"/>
</dbReference>
<dbReference type="RefSeq" id="WP_345256900.1">
    <property type="nucleotide sequence ID" value="NZ_BAABGY010000009.1"/>
</dbReference>
<evidence type="ECO:0000256" key="2">
    <source>
        <dbReference type="HAMAP-Rule" id="MF_00758"/>
    </source>
</evidence>
<comment type="caution">
    <text evidence="3">The sequence shown here is derived from an EMBL/GenBank/DDBJ whole genome shotgun (WGS) entry which is preliminary data.</text>
</comment>
<sequence>MVAPAPGTLLIADPFLKDPNFMRTVVLLTEHRADGAIGFVINRQYENTLDELLPEIEGHKLPVYYGGPVQMNTVHFLHRYPEQITGGIEVMKGVYWGGDFDAVVALINSGTADPEMIRFFIGYSGWSEGQLQAELDEKTWLTVDATRKLVFHENAEEIWKDALKHLGGEYEMMINFPIDPQLN</sequence>
<organism evidence="3 4">
    <name type="scientific">Flaviaesturariibacter amylovorans</name>
    <dbReference type="NCBI Taxonomy" id="1084520"/>
    <lineage>
        <taxon>Bacteria</taxon>
        <taxon>Pseudomonadati</taxon>
        <taxon>Bacteroidota</taxon>
        <taxon>Chitinophagia</taxon>
        <taxon>Chitinophagales</taxon>
        <taxon>Chitinophagaceae</taxon>
        <taxon>Flaviaestuariibacter</taxon>
    </lineage>
</organism>
<evidence type="ECO:0000256" key="1">
    <source>
        <dbReference type="ARBA" id="ARBA00009600"/>
    </source>
</evidence>
<name>A0ABP8HCB6_9BACT</name>
<keyword evidence="4" id="KW-1185">Reference proteome</keyword>
<dbReference type="HAMAP" id="MF_00758">
    <property type="entry name" value="UPF0301"/>
    <property type="match status" value="1"/>
</dbReference>
<dbReference type="PANTHER" id="PTHR30327:SF1">
    <property type="entry name" value="UPF0301 PROTEIN YQGE"/>
    <property type="match status" value="1"/>
</dbReference>
<dbReference type="EMBL" id="BAABGY010000009">
    <property type="protein sequence ID" value="GAA4337387.1"/>
    <property type="molecule type" value="Genomic_DNA"/>
</dbReference>
<proteinExistence type="inferred from homology"/>